<dbReference type="RefSeq" id="WP_012448742.1">
    <property type="nucleotide sequence ID" value="NC_010718.1"/>
</dbReference>
<dbReference type="OrthoDB" id="1721079at2"/>
<dbReference type="CDD" id="cd02696">
    <property type="entry name" value="MurNAc-LAA"/>
    <property type="match status" value="1"/>
</dbReference>
<name>B2A8K8_NATTJ</name>
<evidence type="ECO:0000256" key="1">
    <source>
        <dbReference type="ARBA" id="ARBA00022801"/>
    </source>
</evidence>
<dbReference type="GO" id="GO:0030288">
    <property type="term" value="C:outer membrane-bounded periplasmic space"/>
    <property type="evidence" value="ECO:0007669"/>
    <property type="project" value="TreeGrafter"/>
</dbReference>
<organism evidence="3 4">
    <name type="scientific">Natranaerobius thermophilus (strain ATCC BAA-1301 / DSM 18059 / JW/NM-WN-LF)</name>
    <dbReference type="NCBI Taxonomy" id="457570"/>
    <lineage>
        <taxon>Bacteria</taxon>
        <taxon>Bacillati</taxon>
        <taxon>Bacillota</taxon>
        <taxon>Clostridia</taxon>
        <taxon>Natranaerobiales</taxon>
        <taxon>Natranaerobiaceae</taxon>
        <taxon>Natranaerobius</taxon>
    </lineage>
</organism>
<dbReference type="AlphaFoldDB" id="B2A8K8"/>
<dbReference type="GO" id="GO:0008745">
    <property type="term" value="F:N-acetylmuramoyl-L-alanine amidase activity"/>
    <property type="evidence" value="ECO:0007669"/>
    <property type="project" value="InterPro"/>
</dbReference>
<dbReference type="HOGENOM" id="CLU_908596_0_0_9"/>
<evidence type="ECO:0000259" key="2">
    <source>
        <dbReference type="Pfam" id="PF01520"/>
    </source>
</evidence>
<keyword evidence="4" id="KW-1185">Reference proteome</keyword>
<dbReference type="PANTHER" id="PTHR30404:SF0">
    <property type="entry name" value="N-ACETYLMURAMOYL-L-ALANINE AMIDASE AMIC"/>
    <property type="match status" value="1"/>
</dbReference>
<sequence>MNCDQRKNWITNLWTKIEEKDGDFFSLIGVDCYPFSATPEIESLDSLRYLCTFSDIHLNMPPTTLAPRDGLIKEVHLKQEWEGKISLKIILEHQTPIKVNINKACPNQIILTLDRNPLRKIIQDKLIVIDPAHGGNDSGSISPTSLQEKEVTLDLARRAKTLLEAYQGQVVLLRNQDKQVPLQRKINQVKSISPDLLISLHTGEDPMGRIIGPRTGFTGISSNRQQRAELMQRALFQKLIFPNGGVFKTTDPLMQIHPDKSLMVEISNITSRLEEGWMRDDGFKTIMAQGIFNGIKTILKNQDRFS</sequence>
<dbReference type="KEGG" id="nth:Nther_2327"/>
<reference evidence="3 4" key="1">
    <citation type="submission" date="2008-04" db="EMBL/GenBank/DDBJ databases">
        <title>Complete sequence of chromosome of Natranaerobius thermophilus JW/NM-WN-LF.</title>
        <authorList>
            <consortium name="US DOE Joint Genome Institute"/>
            <person name="Copeland A."/>
            <person name="Lucas S."/>
            <person name="Lapidus A."/>
            <person name="Glavina del Rio T."/>
            <person name="Dalin E."/>
            <person name="Tice H."/>
            <person name="Bruce D."/>
            <person name="Goodwin L."/>
            <person name="Pitluck S."/>
            <person name="Chertkov O."/>
            <person name="Brettin T."/>
            <person name="Detter J.C."/>
            <person name="Han C."/>
            <person name="Kuske C.R."/>
            <person name="Schmutz J."/>
            <person name="Larimer F."/>
            <person name="Land M."/>
            <person name="Hauser L."/>
            <person name="Kyrpides N."/>
            <person name="Lykidis A."/>
            <person name="Mesbah N.M."/>
            <person name="Wiegel J."/>
        </authorList>
    </citation>
    <scope>NUCLEOTIDE SEQUENCE [LARGE SCALE GENOMIC DNA]</scope>
    <source>
        <strain evidence="4">ATCC BAA-1301 / DSM 18059 / JW/NM-WN-LF</strain>
    </source>
</reference>
<keyword evidence="1 3" id="KW-0378">Hydrolase</keyword>
<reference evidence="3 4" key="2">
    <citation type="journal article" date="2011" name="J. Bacteriol.">
        <title>Complete genome sequence of the anaerobic, halophilic alkalithermophile Natranaerobius thermophilus JW/NM-WN-LF.</title>
        <authorList>
            <person name="Zhao B."/>
            <person name="Mesbah N.M."/>
            <person name="Dalin E."/>
            <person name="Goodwin L."/>
            <person name="Nolan M."/>
            <person name="Pitluck S."/>
            <person name="Chertkov O."/>
            <person name="Brettin T.S."/>
            <person name="Han J."/>
            <person name="Larimer F.W."/>
            <person name="Land M.L."/>
            <person name="Hauser L."/>
            <person name="Kyrpides N."/>
            <person name="Wiegel J."/>
        </authorList>
    </citation>
    <scope>NUCLEOTIDE SEQUENCE [LARGE SCALE GENOMIC DNA]</scope>
    <source>
        <strain evidence="4">ATCC BAA-1301 / DSM 18059 / JW/NM-WN-LF</strain>
    </source>
</reference>
<dbReference type="InterPro" id="IPR050695">
    <property type="entry name" value="N-acetylmuramoyl_amidase_3"/>
</dbReference>
<gene>
    <name evidence="3" type="ordered locus">Nther_2327</name>
</gene>
<feature type="domain" description="MurNAc-LAA" evidence="2">
    <location>
        <begin position="127"/>
        <end position="296"/>
    </location>
</feature>
<dbReference type="PANTHER" id="PTHR30404">
    <property type="entry name" value="N-ACETYLMURAMOYL-L-ALANINE AMIDASE"/>
    <property type="match status" value="1"/>
</dbReference>
<dbReference type="GO" id="GO:0009253">
    <property type="term" value="P:peptidoglycan catabolic process"/>
    <property type="evidence" value="ECO:0007669"/>
    <property type="project" value="InterPro"/>
</dbReference>
<proteinExistence type="predicted"/>
<dbReference type="SUPFAM" id="SSF53187">
    <property type="entry name" value="Zn-dependent exopeptidases"/>
    <property type="match status" value="1"/>
</dbReference>
<dbReference type="EMBL" id="CP001034">
    <property type="protein sequence ID" value="ACB85892.1"/>
    <property type="molecule type" value="Genomic_DNA"/>
</dbReference>
<accession>B2A8K8</accession>
<dbReference type="Pfam" id="PF01520">
    <property type="entry name" value="Amidase_3"/>
    <property type="match status" value="1"/>
</dbReference>
<dbReference type="InParanoid" id="B2A8K8"/>
<dbReference type="InterPro" id="IPR002508">
    <property type="entry name" value="MurNAc-LAA_cat"/>
</dbReference>
<dbReference type="Gene3D" id="3.40.630.40">
    <property type="entry name" value="Zn-dependent exopeptidases"/>
    <property type="match status" value="1"/>
</dbReference>
<evidence type="ECO:0000313" key="3">
    <source>
        <dbReference type="EMBL" id="ACB85892.1"/>
    </source>
</evidence>
<evidence type="ECO:0000313" key="4">
    <source>
        <dbReference type="Proteomes" id="UP000001683"/>
    </source>
</evidence>
<dbReference type="STRING" id="457570.Nther_2327"/>
<protein>
    <submittedName>
        <fullName evidence="3">Cell wall hydrolase/autolysin</fullName>
    </submittedName>
</protein>
<dbReference type="Proteomes" id="UP000001683">
    <property type="component" value="Chromosome"/>
</dbReference>
<dbReference type="eggNOG" id="COG0860">
    <property type="taxonomic scope" value="Bacteria"/>
</dbReference>